<dbReference type="GO" id="GO:0005524">
    <property type="term" value="F:ATP binding"/>
    <property type="evidence" value="ECO:0007669"/>
    <property type="project" value="UniProtKB-KW"/>
</dbReference>
<protein>
    <submittedName>
        <fullName evidence="2">ATP-binding domain-containing protein</fullName>
    </submittedName>
</protein>
<keyword evidence="2" id="KW-0547">Nucleotide-binding</keyword>
<dbReference type="EMBL" id="JAHWXI010000017">
    <property type="protein sequence ID" value="MDN4465303.1"/>
    <property type="molecule type" value="Genomic_DNA"/>
</dbReference>
<keyword evidence="2" id="KW-0067">ATP-binding</keyword>
<name>A0ABT8FVG3_9MICO</name>
<dbReference type="Gene3D" id="3.40.50.300">
    <property type="entry name" value="P-loop containing nucleotide triphosphate hydrolases"/>
    <property type="match status" value="1"/>
</dbReference>
<sequence length="119" mass="13356">MAMARSECMRWRAPAWLRLSTGRARTFVRPGPFQPTSAGRTESQRCGLWALTRPTAMHKSKGKEFDGVVIVEGHHRSVFFAEREEAPHLATRRLLRVAITRARHKVVIVRPTGAAPLTG</sequence>
<dbReference type="RefSeq" id="WP_344687458.1">
    <property type="nucleotide sequence ID" value="NZ_BAAAUQ010000012.1"/>
</dbReference>
<evidence type="ECO:0000313" key="3">
    <source>
        <dbReference type="Proteomes" id="UP001172731"/>
    </source>
</evidence>
<feature type="domain" description="UvrD-like helicase C-terminal" evidence="1">
    <location>
        <begin position="58"/>
        <end position="109"/>
    </location>
</feature>
<dbReference type="CDD" id="cd18809">
    <property type="entry name" value="SF1_C_RecD"/>
    <property type="match status" value="1"/>
</dbReference>
<gene>
    <name evidence="2" type="ORF">KZC48_12960</name>
</gene>
<dbReference type="InterPro" id="IPR027785">
    <property type="entry name" value="UvrD-like_helicase_C"/>
</dbReference>
<reference evidence="2" key="1">
    <citation type="submission" date="2021-06" db="EMBL/GenBank/DDBJ databases">
        <title>Genome-based taxonomic framework of Microbacterium strains isolated from marine environment, the description of four new species and reclassification of four preexisting species.</title>
        <authorList>
            <person name="Lee S.D."/>
            <person name="Kim S.-M."/>
            <person name="Byeon Y.-S."/>
            <person name="Yang H.L."/>
            <person name="Kim I.S."/>
        </authorList>
    </citation>
    <scope>NUCLEOTIDE SEQUENCE</scope>
    <source>
        <strain evidence="2">KACC 20510</strain>
    </source>
</reference>
<evidence type="ECO:0000259" key="1">
    <source>
        <dbReference type="Pfam" id="PF13538"/>
    </source>
</evidence>
<dbReference type="SUPFAM" id="SSF52540">
    <property type="entry name" value="P-loop containing nucleoside triphosphate hydrolases"/>
    <property type="match status" value="1"/>
</dbReference>
<accession>A0ABT8FVG3</accession>
<dbReference type="Proteomes" id="UP001172731">
    <property type="component" value="Unassembled WGS sequence"/>
</dbReference>
<organism evidence="2 3">
    <name type="scientific">Microbacterium aurantiacum</name>
    <dbReference type="NCBI Taxonomy" id="162393"/>
    <lineage>
        <taxon>Bacteria</taxon>
        <taxon>Bacillati</taxon>
        <taxon>Actinomycetota</taxon>
        <taxon>Actinomycetes</taxon>
        <taxon>Micrococcales</taxon>
        <taxon>Microbacteriaceae</taxon>
        <taxon>Microbacterium</taxon>
    </lineage>
</organism>
<dbReference type="InterPro" id="IPR027417">
    <property type="entry name" value="P-loop_NTPase"/>
</dbReference>
<dbReference type="Pfam" id="PF13538">
    <property type="entry name" value="UvrD_C_2"/>
    <property type="match status" value="1"/>
</dbReference>
<comment type="caution">
    <text evidence="2">The sequence shown here is derived from an EMBL/GenBank/DDBJ whole genome shotgun (WGS) entry which is preliminary data.</text>
</comment>
<evidence type="ECO:0000313" key="2">
    <source>
        <dbReference type="EMBL" id="MDN4465303.1"/>
    </source>
</evidence>
<keyword evidence="3" id="KW-1185">Reference proteome</keyword>
<proteinExistence type="predicted"/>